<evidence type="ECO:0000313" key="8">
    <source>
        <dbReference type="Proteomes" id="UP001152300"/>
    </source>
</evidence>
<feature type="domain" description="Carrier" evidence="6">
    <location>
        <begin position="1260"/>
        <end position="1336"/>
    </location>
</feature>
<dbReference type="PROSITE" id="PS00455">
    <property type="entry name" value="AMP_BINDING"/>
    <property type="match status" value="1"/>
</dbReference>
<gene>
    <name evidence="7" type="ORF">OCU04_004789</name>
</gene>
<name>A0A9X0DNW1_9HELO</name>
<dbReference type="Gene3D" id="3.30.300.30">
    <property type="match status" value="2"/>
</dbReference>
<dbReference type="Pfam" id="PF00550">
    <property type="entry name" value="PP-binding"/>
    <property type="match status" value="2"/>
</dbReference>
<accession>A0A9X0DNW1</accession>
<sequence length="1372" mass="151530">MTGDIVRQLHDGSLEFVGRRDDLVKINGMRVELSEISFALSHCHPDTEQAVTMLMARPDRPTKVLVTFLSTPSISAHDLLITNDRAVEVAKAAMAVSKANLPEHMIPSVFVVLNRIPVTASAKIDRKALSATYEALDLESWESNFTSTQDSNWTDEEERLLQHFATFLGTESKTFRSTSRLATLGFDSIAAVRFTARLKTAGYKVSAAHVLHCQTIADLCNLFDKPASNSTCLDTSHRLLDLFHREWFSKVVETSAIRDEAFVVCPTLPLQENLLSETFRNYEYYWSNHFFDLSDNVDLELLKAAWFQVAHNNEALRIGFLPTASVSAKANAGFGASTFLQLIYEKPLVDWSVITVTNENFSTSAKSYAQQIARKHQTSAFINSPWAVIVFERDNVRTMMLSIHHTIHDGPSLKFIIDDLHDAYVAQEGLLSKRHQIREAIAISFMKRTSPQEDMVFWKNTLKDFVSEADDSVEQMAQGNKTRTYNTISIPLSVPISKLQTTAQEFHCSSANSILRAAWACIVSDFLETDQKIVIGEVLSQRLAASSLEDIVGPLVSLTPVPIFTSGTAREIVIKHDSMNVAAYKHRDANPGMLRKLIGRPKSQPLYPAVFVFHPRSTESEQKHELWTEIEDFLGLNVEHDLTLNVEENATGGFDLVVSVEAGVLDISGVKILTKQLDALVTAMISYPDTSIRDLTNYFPTELIAVTKFREMKLDPIVDLNNPLCWFEHWAETHPDWAAAEIADSIDRNSSIIHTWSYSRSNHEANRVAAFISSHGIHGRMIGMCLGRTLVAFAVTVGIFKSGNTYLPIDEILPIERKAFLLKDSHSAIFFSEESVEFVPEGCLAVNVNHDQFQTDTDVTQKVEKNKDSVAYLLYTSGSTGNPKGVLISRGNLTSFCEAQSEFICENVPTTRILGGVGKFLGLASRAFDVHVAEMFLAWRHGLSCITGNKSMLLDDLPMALQELKVTHAGFVPSLLDQCGLIPSDVPLLKYLGVGGEKISQRTLETWGDSNSVTLINAYGPTEATIGCASSACVNSKANMRNVGRPLGDTVAHVLIPGTLTYAKRGVEGELCLTGSLIGIGYHNRDTGAFVENFHGSRMYRTGDLVRLMPDDTIEIFGRSDDQTKIRGQRLELGEVSEAVRALLPAGSNVSSLITKHPELSRMQLISFVASRKATEKDEKVEMLDSFEEINVSIRAGCRKRLPAYMVPDVVIPINFLPLAAMSGKADVKQLKTIFASIPLSQLLSSKKGQSAGIKTVTARDLNEQELAVVEILKSVVPATSAEFIPSTNIFEVGVDSLVAISLSTLMRKAGYTCSVADVLSIGTVEELALLPRSDTTPEQTATNKENAQKKLARAEAAFRESFIGEKVRDER</sequence>
<dbReference type="GO" id="GO:0016874">
    <property type="term" value="F:ligase activity"/>
    <property type="evidence" value="ECO:0007669"/>
    <property type="project" value="UniProtKB-KW"/>
</dbReference>
<comment type="similarity">
    <text evidence="5">Belongs to the NRP synthetase family.</text>
</comment>
<dbReference type="SUPFAM" id="SSF52777">
    <property type="entry name" value="CoA-dependent acyltransferases"/>
    <property type="match status" value="2"/>
</dbReference>
<dbReference type="PROSITE" id="PS50075">
    <property type="entry name" value="CARRIER"/>
    <property type="match status" value="2"/>
</dbReference>
<keyword evidence="8" id="KW-1185">Reference proteome</keyword>
<organism evidence="7 8">
    <name type="scientific">Sclerotinia nivalis</name>
    <dbReference type="NCBI Taxonomy" id="352851"/>
    <lineage>
        <taxon>Eukaryota</taxon>
        <taxon>Fungi</taxon>
        <taxon>Dikarya</taxon>
        <taxon>Ascomycota</taxon>
        <taxon>Pezizomycotina</taxon>
        <taxon>Leotiomycetes</taxon>
        <taxon>Helotiales</taxon>
        <taxon>Sclerotiniaceae</taxon>
        <taxon>Sclerotinia</taxon>
    </lineage>
</organism>
<evidence type="ECO:0000256" key="4">
    <source>
        <dbReference type="ARBA" id="ARBA00022598"/>
    </source>
</evidence>
<evidence type="ECO:0000256" key="5">
    <source>
        <dbReference type="ARBA" id="ARBA00029454"/>
    </source>
</evidence>
<dbReference type="EMBL" id="JAPEIS010000004">
    <property type="protein sequence ID" value="KAJ8067443.1"/>
    <property type="molecule type" value="Genomic_DNA"/>
</dbReference>
<evidence type="ECO:0000256" key="2">
    <source>
        <dbReference type="ARBA" id="ARBA00022450"/>
    </source>
</evidence>
<dbReference type="Pfam" id="PF00501">
    <property type="entry name" value="AMP-binding"/>
    <property type="match status" value="1"/>
</dbReference>
<dbReference type="InterPro" id="IPR042099">
    <property type="entry name" value="ANL_N_sf"/>
</dbReference>
<comment type="caution">
    <text evidence="7">The sequence shown here is derived from an EMBL/GenBank/DDBJ whole genome shotgun (WGS) entry which is preliminary data.</text>
</comment>
<dbReference type="GO" id="GO:0031177">
    <property type="term" value="F:phosphopantetheine binding"/>
    <property type="evidence" value="ECO:0007669"/>
    <property type="project" value="TreeGrafter"/>
</dbReference>
<proteinExistence type="inferred from homology"/>
<keyword evidence="2" id="KW-0596">Phosphopantetheine</keyword>
<feature type="domain" description="Carrier" evidence="6">
    <location>
        <begin position="151"/>
        <end position="227"/>
    </location>
</feature>
<dbReference type="InterPro" id="IPR001242">
    <property type="entry name" value="Condensation_dom"/>
</dbReference>
<evidence type="ECO:0000256" key="3">
    <source>
        <dbReference type="ARBA" id="ARBA00022553"/>
    </source>
</evidence>
<dbReference type="Gene3D" id="3.40.50.12780">
    <property type="entry name" value="N-terminal domain of ligase-like"/>
    <property type="match status" value="1"/>
</dbReference>
<dbReference type="Gene3D" id="1.10.1200.10">
    <property type="entry name" value="ACP-like"/>
    <property type="match status" value="2"/>
</dbReference>
<dbReference type="FunFam" id="3.30.559.10:FF:000051">
    <property type="entry name" value="Nonribosomal peptide synthetase sidC"/>
    <property type="match status" value="1"/>
</dbReference>
<evidence type="ECO:0000256" key="1">
    <source>
        <dbReference type="ARBA" id="ARBA00004924"/>
    </source>
</evidence>
<dbReference type="FunFam" id="3.30.300.30:FF:000038">
    <property type="entry name" value="Nonribosomal siderophore peptide synthase SidC"/>
    <property type="match status" value="1"/>
</dbReference>
<dbReference type="PANTHER" id="PTHR45527">
    <property type="entry name" value="NONRIBOSOMAL PEPTIDE SYNTHETASE"/>
    <property type="match status" value="1"/>
</dbReference>
<dbReference type="Pfam" id="PF00668">
    <property type="entry name" value="Condensation"/>
    <property type="match status" value="1"/>
</dbReference>
<dbReference type="Gene3D" id="3.30.559.10">
    <property type="entry name" value="Chloramphenicol acetyltransferase-like domain"/>
    <property type="match status" value="1"/>
</dbReference>
<dbReference type="SUPFAM" id="SSF56801">
    <property type="entry name" value="Acetyl-CoA synthetase-like"/>
    <property type="match status" value="2"/>
</dbReference>
<dbReference type="SUPFAM" id="SSF47336">
    <property type="entry name" value="ACP-like"/>
    <property type="match status" value="2"/>
</dbReference>
<dbReference type="FunFam" id="3.30.300.30:FF:000033">
    <property type="entry name" value="Nonribosomal siderophore peptide synthase SidC"/>
    <property type="match status" value="1"/>
</dbReference>
<dbReference type="PANTHER" id="PTHR45527:SF2">
    <property type="entry name" value="FERRICROCIN SYNTHETASE (NONRIBOSOMAL PEPTIDE SIDEROPHORE SYNTHASE ) (EUROFUNG)"/>
    <property type="match status" value="1"/>
</dbReference>
<dbReference type="InterPro" id="IPR045851">
    <property type="entry name" value="AMP-bd_C_sf"/>
</dbReference>
<reference evidence="7" key="1">
    <citation type="submission" date="2022-11" db="EMBL/GenBank/DDBJ databases">
        <title>Genome Resource of Sclerotinia nivalis Strain SnTB1, a Plant Pathogen Isolated from American Ginseng.</title>
        <authorList>
            <person name="Fan S."/>
        </authorList>
    </citation>
    <scope>NUCLEOTIDE SEQUENCE</scope>
    <source>
        <strain evidence="7">SnTB1</strain>
    </source>
</reference>
<evidence type="ECO:0000313" key="7">
    <source>
        <dbReference type="EMBL" id="KAJ8067443.1"/>
    </source>
</evidence>
<dbReference type="OrthoDB" id="416786at2759"/>
<dbReference type="GO" id="GO:0043041">
    <property type="term" value="P:amino acid activation for nonribosomal peptide biosynthetic process"/>
    <property type="evidence" value="ECO:0007669"/>
    <property type="project" value="TreeGrafter"/>
</dbReference>
<dbReference type="GO" id="GO:0044550">
    <property type="term" value="P:secondary metabolite biosynthetic process"/>
    <property type="evidence" value="ECO:0007669"/>
    <property type="project" value="TreeGrafter"/>
</dbReference>
<dbReference type="InterPro" id="IPR023213">
    <property type="entry name" value="CAT-like_dom_sf"/>
</dbReference>
<dbReference type="GO" id="GO:0005737">
    <property type="term" value="C:cytoplasm"/>
    <property type="evidence" value="ECO:0007669"/>
    <property type="project" value="TreeGrafter"/>
</dbReference>
<evidence type="ECO:0000259" key="6">
    <source>
        <dbReference type="PROSITE" id="PS50075"/>
    </source>
</evidence>
<dbReference type="InterPro" id="IPR009081">
    <property type="entry name" value="PP-bd_ACP"/>
</dbReference>
<comment type="pathway">
    <text evidence="1">Siderophore biosynthesis.</text>
</comment>
<dbReference type="InterPro" id="IPR000873">
    <property type="entry name" value="AMP-dep_synth/lig_dom"/>
</dbReference>
<dbReference type="Proteomes" id="UP001152300">
    <property type="component" value="Unassembled WGS sequence"/>
</dbReference>
<keyword evidence="3" id="KW-0597">Phosphoprotein</keyword>
<keyword evidence="4" id="KW-0436">Ligase</keyword>
<dbReference type="Gene3D" id="3.30.559.30">
    <property type="entry name" value="Nonribosomal peptide synthetase, condensation domain"/>
    <property type="match status" value="1"/>
</dbReference>
<protein>
    <recommendedName>
        <fullName evidence="6">Carrier domain-containing protein</fullName>
    </recommendedName>
</protein>
<dbReference type="InterPro" id="IPR036736">
    <property type="entry name" value="ACP-like_sf"/>
</dbReference>
<dbReference type="InterPro" id="IPR020845">
    <property type="entry name" value="AMP-binding_CS"/>
</dbReference>